<dbReference type="AlphaFoldDB" id="A0AAV9CDJ3"/>
<organism evidence="2 3">
    <name type="scientific">Acorus calamus</name>
    <name type="common">Sweet flag</name>
    <dbReference type="NCBI Taxonomy" id="4465"/>
    <lineage>
        <taxon>Eukaryota</taxon>
        <taxon>Viridiplantae</taxon>
        <taxon>Streptophyta</taxon>
        <taxon>Embryophyta</taxon>
        <taxon>Tracheophyta</taxon>
        <taxon>Spermatophyta</taxon>
        <taxon>Magnoliopsida</taxon>
        <taxon>Liliopsida</taxon>
        <taxon>Acoraceae</taxon>
        <taxon>Acorus</taxon>
    </lineage>
</organism>
<feature type="region of interest" description="Disordered" evidence="1">
    <location>
        <begin position="21"/>
        <end position="50"/>
    </location>
</feature>
<comment type="caution">
    <text evidence="2">The sequence shown here is derived from an EMBL/GenBank/DDBJ whole genome shotgun (WGS) entry which is preliminary data.</text>
</comment>
<sequence>MAYVYLLEVLLAEIAPSVREGGRDLTVEDATTAERSPPQSDRLICNGGRQ</sequence>
<dbReference type="Proteomes" id="UP001180020">
    <property type="component" value="Unassembled WGS sequence"/>
</dbReference>
<protein>
    <submittedName>
        <fullName evidence="2">Uncharacterized protein</fullName>
    </submittedName>
</protein>
<reference evidence="2" key="2">
    <citation type="submission" date="2023-06" db="EMBL/GenBank/DDBJ databases">
        <authorList>
            <person name="Ma L."/>
            <person name="Liu K.-W."/>
            <person name="Li Z."/>
            <person name="Hsiao Y.-Y."/>
            <person name="Qi Y."/>
            <person name="Fu T."/>
            <person name="Tang G."/>
            <person name="Zhang D."/>
            <person name="Sun W.-H."/>
            <person name="Liu D.-K."/>
            <person name="Li Y."/>
            <person name="Chen G.-Z."/>
            <person name="Liu X.-D."/>
            <person name="Liao X.-Y."/>
            <person name="Jiang Y.-T."/>
            <person name="Yu X."/>
            <person name="Hao Y."/>
            <person name="Huang J."/>
            <person name="Zhao X.-W."/>
            <person name="Ke S."/>
            <person name="Chen Y.-Y."/>
            <person name="Wu W.-L."/>
            <person name="Hsu J.-L."/>
            <person name="Lin Y.-F."/>
            <person name="Huang M.-D."/>
            <person name="Li C.-Y."/>
            <person name="Huang L."/>
            <person name="Wang Z.-W."/>
            <person name="Zhao X."/>
            <person name="Zhong W.-Y."/>
            <person name="Peng D.-H."/>
            <person name="Ahmad S."/>
            <person name="Lan S."/>
            <person name="Zhang J.-S."/>
            <person name="Tsai W.-C."/>
            <person name="Van De Peer Y."/>
            <person name="Liu Z.-J."/>
        </authorList>
    </citation>
    <scope>NUCLEOTIDE SEQUENCE</scope>
    <source>
        <strain evidence="2">CP</strain>
        <tissue evidence="2">Leaves</tissue>
    </source>
</reference>
<evidence type="ECO:0000313" key="2">
    <source>
        <dbReference type="EMBL" id="KAK1286343.1"/>
    </source>
</evidence>
<proteinExistence type="predicted"/>
<keyword evidence="3" id="KW-1185">Reference proteome</keyword>
<dbReference type="EMBL" id="JAUJYO010000020">
    <property type="protein sequence ID" value="KAK1286343.1"/>
    <property type="molecule type" value="Genomic_DNA"/>
</dbReference>
<evidence type="ECO:0000256" key="1">
    <source>
        <dbReference type="SAM" id="MobiDB-lite"/>
    </source>
</evidence>
<name>A0AAV9CDJ3_ACOCL</name>
<gene>
    <name evidence="2" type="ORF">QJS10_CPB20g01543</name>
</gene>
<accession>A0AAV9CDJ3</accession>
<evidence type="ECO:0000313" key="3">
    <source>
        <dbReference type="Proteomes" id="UP001180020"/>
    </source>
</evidence>
<reference evidence="2" key="1">
    <citation type="journal article" date="2023" name="Nat. Commun.">
        <title>Diploid and tetraploid genomes of Acorus and the evolution of monocots.</title>
        <authorList>
            <person name="Ma L."/>
            <person name="Liu K.W."/>
            <person name="Li Z."/>
            <person name="Hsiao Y.Y."/>
            <person name="Qi Y."/>
            <person name="Fu T."/>
            <person name="Tang G.D."/>
            <person name="Zhang D."/>
            <person name="Sun W.H."/>
            <person name="Liu D.K."/>
            <person name="Li Y."/>
            <person name="Chen G.Z."/>
            <person name="Liu X.D."/>
            <person name="Liao X.Y."/>
            <person name="Jiang Y.T."/>
            <person name="Yu X."/>
            <person name="Hao Y."/>
            <person name="Huang J."/>
            <person name="Zhao X.W."/>
            <person name="Ke S."/>
            <person name="Chen Y.Y."/>
            <person name="Wu W.L."/>
            <person name="Hsu J.L."/>
            <person name="Lin Y.F."/>
            <person name="Huang M.D."/>
            <person name="Li C.Y."/>
            <person name="Huang L."/>
            <person name="Wang Z.W."/>
            <person name="Zhao X."/>
            <person name="Zhong W.Y."/>
            <person name="Peng D.H."/>
            <person name="Ahmad S."/>
            <person name="Lan S."/>
            <person name="Zhang J.S."/>
            <person name="Tsai W.C."/>
            <person name="Van de Peer Y."/>
            <person name="Liu Z.J."/>
        </authorList>
    </citation>
    <scope>NUCLEOTIDE SEQUENCE</scope>
    <source>
        <strain evidence="2">CP</strain>
    </source>
</reference>